<gene>
    <name evidence="3" type="ORF">E4A48_14635</name>
</gene>
<feature type="chain" id="PRO_5022021829" description="Classical arabinogalactan protein 4" evidence="2">
    <location>
        <begin position="22"/>
        <end position="132"/>
    </location>
</feature>
<feature type="region of interest" description="Disordered" evidence="1">
    <location>
        <begin position="100"/>
        <end position="132"/>
    </location>
</feature>
<sequence length="132" mass="13564">MHPSLTRAAAIALLLPALASAQSLNSAPPSPTASRQATTLQSAPAARAAPVSSSLDERPQSPQSLAHKPAKAKPAPANGANAAAARRPVKLYDRGGRLIPGALQVGPNRVLDTRSGRYYSTVPSGDGQRIDE</sequence>
<dbReference type="RefSeq" id="WP_039007976.1">
    <property type="nucleotide sequence ID" value="NZ_CM003052.1"/>
</dbReference>
<feature type="compositionally biased region" description="Polar residues" evidence="1">
    <location>
        <begin position="32"/>
        <end position="41"/>
    </location>
</feature>
<feature type="compositionally biased region" description="Low complexity" evidence="1">
    <location>
        <begin position="42"/>
        <end position="54"/>
    </location>
</feature>
<protein>
    <recommendedName>
        <fullName evidence="5">Classical arabinogalactan protein 4</fullName>
    </recommendedName>
</protein>
<dbReference type="AlphaFoldDB" id="A0A514EFH1"/>
<evidence type="ECO:0000256" key="1">
    <source>
        <dbReference type="SAM" id="MobiDB-lite"/>
    </source>
</evidence>
<accession>A0A514EFH1</accession>
<keyword evidence="2" id="KW-0732">Signal</keyword>
<feature type="signal peptide" evidence="2">
    <location>
        <begin position="1"/>
        <end position="21"/>
    </location>
</feature>
<organism evidence="3 4">
    <name type="scientific">Xanthomonas cerealis pv. cerealis</name>
    <dbReference type="NCBI Taxonomy" id="152263"/>
    <lineage>
        <taxon>Bacteria</taxon>
        <taxon>Pseudomonadati</taxon>
        <taxon>Pseudomonadota</taxon>
        <taxon>Gammaproteobacteria</taxon>
        <taxon>Lysobacterales</taxon>
        <taxon>Lysobacteraceae</taxon>
        <taxon>Xanthomonas</taxon>
        <taxon>Xanthomonas translucens group</taxon>
        <taxon>Xanthomonas cerealis</taxon>
    </lineage>
</organism>
<feature type="compositionally biased region" description="Low complexity" evidence="1">
    <location>
        <begin position="72"/>
        <end position="85"/>
    </location>
</feature>
<feature type="region of interest" description="Disordered" evidence="1">
    <location>
        <begin position="23"/>
        <end position="88"/>
    </location>
</feature>
<evidence type="ECO:0000256" key="2">
    <source>
        <dbReference type="SAM" id="SignalP"/>
    </source>
</evidence>
<evidence type="ECO:0008006" key="5">
    <source>
        <dbReference type="Google" id="ProtNLM"/>
    </source>
</evidence>
<keyword evidence="4" id="KW-1185">Reference proteome</keyword>
<name>A0A514EFH1_9XANT</name>
<proteinExistence type="predicted"/>
<dbReference type="Proteomes" id="UP000319349">
    <property type="component" value="Chromosome"/>
</dbReference>
<evidence type="ECO:0000313" key="4">
    <source>
        <dbReference type="Proteomes" id="UP000319349"/>
    </source>
</evidence>
<reference evidence="3 4" key="1">
    <citation type="submission" date="2019-03" db="EMBL/GenBank/DDBJ databases">
        <title>Tal1 in Xanthomonas translucens pv. cerealis Contributes to Virulence in Bacterial Leaf Streak of Wheat.</title>
        <authorList>
            <person name="Shah S.M.A."/>
            <person name="Haq F."/>
            <person name="Ma W."/>
            <person name="Xu X."/>
            <person name="Wang S."/>
            <person name="Xu Z."/>
            <person name="Zou L."/>
            <person name="Zhu B."/>
            <person name="Chen G."/>
        </authorList>
    </citation>
    <scope>NUCLEOTIDE SEQUENCE [LARGE SCALE GENOMIC DNA]</scope>
    <source>
        <strain evidence="3 4">01</strain>
    </source>
</reference>
<evidence type="ECO:0000313" key="3">
    <source>
        <dbReference type="EMBL" id="QDI04762.1"/>
    </source>
</evidence>
<dbReference type="EMBL" id="CP038228">
    <property type="protein sequence ID" value="QDI04762.1"/>
    <property type="molecule type" value="Genomic_DNA"/>
</dbReference>